<evidence type="ECO:0000313" key="5">
    <source>
        <dbReference type="Proteomes" id="UP001237642"/>
    </source>
</evidence>
<accession>A0AAD8IPL8</accession>
<dbReference type="InterPro" id="IPR023395">
    <property type="entry name" value="MCP_dom_sf"/>
</dbReference>
<proteinExistence type="predicted"/>
<keyword evidence="2" id="KW-0812">Transmembrane</keyword>
<comment type="subcellular location">
    <subcellularLocation>
        <location evidence="1">Membrane</location>
    </subcellularLocation>
</comment>
<reference evidence="4" key="2">
    <citation type="submission" date="2023-05" db="EMBL/GenBank/DDBJ databases">
        <authorList>
            <person name="Schelkunov M.I."/>
        </authorList>
    </citation>
    <scope>NUCLEOTIDE SEQUENCE</scope>
    <source>
        <strain evidence="4">Hsosn_3</strain>
        <tissue evidence="4">Leaf</tissue>
    </source>
</reference>
<evidence type="ECO:0000313" key="4">
    <source>
        <dbReference type="EMBL" id="KAK1387760.1"/>
    </source>
</evidence>
<evidence type="ECO:0000256" key="3">
    <source>
        <dbReference type="ARBA" id="ARBA00023136"/>
    </source>
</evidence>
<dbReference type="Gene3D" id="1.50.40.10">
    <property type="entry name" value="Mitochondrial carrier domain"/>
    <property type="match status" value="1"/>
</dbReference>
<name>A0AAD8IPL8_9APIA</name>
<protein>
    <submittedName>
        <fullName evidence="4">Uncharacterized protein</fullName>
    </submittedName>
</protein>
<dbReference type="AlphaFoldDB" id="A0AAD8IPL8"/>
<dbReference type="Proteomes" id="UP001237642">
    <property type="component" value="Unassembled WGS sequence"/>
</dbReference>
<evidence type="ECO:0000256" key="1">
    <source>
        <dbReference type="ARBA" id="ARBA00004370"/>
    </source>
</evidence>
<sequence>MVSMNKGTNNLQGIRDTGDGQCVVMLLTEFEKFFEKVELTMLRGVKGLFKGLVLAIALEIYGNAAMFGADEGLKKYIAGGQDPLIGEVFWIYIYPTDVVKSAVQVDDYKNSKYHDILASEGVGRIVEKFWSCYGSKYSCKYSMSCSLPCSRRVDIVT</sequence>
<keyword evidence="5" id="KW-1185">Reference proteome</keyword>
<evidence type="ECO:0000256" key="2">
    <source>
        <dbReference type="ARBA" id="ARBA00022692"/>
    </source>
</evidence>
<reference evidence="4" key="1">
    <citation type="submission" date="2023-02" db="EMBL/GenBank/DDBJ databases">
        <title>Genome of toxic invasive species Heracleum sosnowskyi carries increased number of genes despite the absence of recent whole-genome duplications.</title>
        <authorList>
            <person name="Schelkunov M."/>
            <person name="Shtratnikova V."/>
            <person name="Makarenko M."/>
            <person name="Klepikova A."/>
            <person name="Omelchenko D."/>
            <person name="Novikova G."/>
            <person name="Obukhova E."/>
            <person name="Bogdanov V."/>
            <person name="Penin A."/>
            <person name="Logacheva M."/>
        </authorList>
    </citation>
    <scope>NUCLEOTIDE SEQUENCE</scope>
    <source>
        <strain evidence="4">Hsosn_3</strain>
        <tissue evidence="4">Leaf</tissue>
    </source>
</reference>
<comment type="caution">
    <text evidence="4">The sequence shown here is derived from an EMBL/GenBank/DDBJ whole genome shotgun (WGS) entry which is preliminary data.</text>
</comment>
<dbReference type="SUPFAM" id="SSF103506">
    <property type="entry name" value="Mitochondrial carrier"/>
    <property type="match status" value="1"/>
</dbReference>
<organism evidence="4 5">
    <name type="scientific">Heracleum sosnowskyi</name>
    <dbReference type="NCBI Taxonomy" id="360622"/>
    <lineage>
        <taxon>Eukaryota</taxon>
        <taxon>Viridiplantae</taxon>
        <taxon>Streptophyta</taxon>
        <taxon>Embryophyta</taxon>
        <taxon>Tracheophyta</taxon>
        <taxon>Spermatophyta</taxon>
        <taxon>Magnoliopsida</taxon>
        <taxon>eudicotyledons</taxon>
        <taxon>Gunneridae</taxon>
        <taxon>Pentapetalae</taxon>
        <taxon>asterids</taxon>
        <taxon>campanulids</taxon>
        <taxon>Apiales</taxon>
        <taxon>Apiaceae</taxon>
        <taxon>Apioideae</taxon>
        <taxon>apioid superclade</taxon>
        <taxon>Tordylieae</taxon>
        <taxon>Tordyliinae</taxon>
        <taxon>Heracleum</taxon>
    </lineage>
</organism>
<dbReference type="EMBL" id="JAUIZM010000004">
    <property type="protein sequence ID" value="KAK1387760.1"/>
    <property type="molecule type" value="Genomic_DNA"/>
</dbReference>
<gene>
    <name evidence="4" type="ORF">POM88_015938</name>
</gene>
<keyword evidence="3" id="KW-0472">Membrane</keyword>
<dbReference type="GO" id="GO:0016020">
    <property type="term" value="C:membrane"/>
    <property type="evidence" value="ECO:0007669"/>
    <property type="project" value="UniProtKB-SubCell"/>
</dbReference>